<reference evidence="1 2" key="1">
    <citation type="submission" date="2024-02" db="EMBL/GenBank/DDBJ databases">
        <title>Discinaceae phylogenomics.</title>
        <authorList>
            <person name="Dirks A.C."/>
            <person name="James T.Y."/>
        </authorList>
    </citation>
    <scope>NUCLEOTIDE SEQUENCE [LARGE SCALE GENOMIC DNA]</scope>
    <source>
        <strain evidence="1 2">ACD0624</strain>
    </source>
</reference>
<dbReference type="Proteomes" id="UP001447188">
    <property type="component" value="Unassembled WGS sequence"/>
</dbReference>
<sequence length="99" mass="10978">MPTLGPDSDRLQTQILQNHLQVDGVDEGLELGGVFGLDLPEVNEVYRHTVLFHLFGKLNEGLFIFTQAVLLESLLSNEIHLLSLCHAARSISSRNPLSE</sequence>
<dbReference type="EMBL" id="JBBBZM010000004">
    <property type="protein sequence ID" value="KAL0640377.1"/>
    <property type="molecule type" value="Genomic_DNA"/>
</dbReference>
<comment type="caution">
    <text evidence="1">The sequence shown here is derived from an EMBL/GenBank/DDBJ whole genome shotgun (WGS) entry which is preliminary data.</text>
</comment>
<organism evidence="1 2">
    <name type="scientific">Discina gigas</name>
    <dbReference type="NCBI Taxonomy" id="1032678"/>
    <lineage>
        <taxon>Eukaryota</taxon>
        <taxon>Fungi</taxon>
        <taxon>Dikarya</taxon>
        <taxon>Ascomycota</taxon>
        <taxon>Pezizomycotina</taxon>
        <taxon>Pezizomycetes</taxon>
        <taxon>Pezizales</taxon>
        <taxon>Discinaceae</taxon>
        <taxon>Discina</taxon>
    </lineage>
</organism>
<protein>
    <submittedName>
        <fullName evidence="1">Uncharacterized protein</fullName>
    </submittedName>
</protein>
<evidence type="ECO:0000313" key="2">
    <source>
        <dbReference type="Proteomes" id="UP001447188"/>
    </source>
</evidence>
<accession>A0ABR3GXE8</accession>
<keyword evidence="2" id="KW-1185">Reference proteome</keyword>
<proteinExistence type="predicted"/>
<name>A0ABR3GXE8_9PEZI</name>
<gene>
    <name evidence="1" type="ORF">Q9L58_000659</name>
</gene>
<evidence type="ECO:0000313" key="1">
    <source>
        <dbReference type="EMBL" id="KAL0640377.1"/>
    </source>
</evidence>